<evidence type="ECO:0000313" key="2">
    <source>
        <dbReference type="Proteomes" id="UP000706039"/>
    </source>
</evidence>
<organism evidence="1 2">
    <name type="scientific">Sphingomonas colocasiae</name>
    <dbReference type="NCBI Taxonomy" id="1848973"/>
    <lineage>
        <taxon>Bacteria</taxon>
        <taxon>Pseudomonadati</taxon>
        <taxon>Pseudomonadota</taxon>
        <taxon>Alphaproteobacteria</taxon>
        <taxon>Sphingomonadales</taxon>
        <taxon>Sphingomonadaceae</taxon>
        <taxon>Sphingomonas</taxon>
    </lineage>
</organism>
<name>A0ABS7PXJ7_9SPHN</name>
<reference evidence="1 2" key="1">
    <citation type="submission" date="2021-08" db="EMBL/GenBank/DDBJ databases">
        <authorList>
            <person name="Tuo L."/>
        </authorList>
    </citation>
    <scope>NUCLEOTIDE SEQUENCE [LARGE SCALE GENOMIC DNA]</scope>
    <source>
        <strain evidence="1 2">JCM 31229</strain>
    </source>
</reference>
<proteinExistence type="predicted"/>
<sequence length="159" mass="17146">MTDLTPEQIKLKDVTHDMIKGCGGLEAAASLCRVGKSVLAEYASEDHPDRFVPIDVVADLEPKAKNRPGWPHVTRRLCEVMGGVFVPLPRAGTLPADVHAALAVSLKEHSDGASTIVAGFADGKFDRGELEHAIKEVTEGIEAAVRLKAVLERMLEDVR</sequence>
<protein>
    <recommendedName>
        <fullName evidence="3">XRE family transcriptional regulator</fullName>
    </recommendedName>
</protein>
<dbReference type="RefSeq" id="WP_222993397.1">
    <property type="nucleotide sequence ID" value="NZ_JAINVV010000014.1"/>
</dbReference>
<comment type="caution">
    <text evidence="1">The sequence shown here is derived from an EMBL/GenBank/DDBJ whole genome shotgun (WGS) entry which is preliminary data.</text>
</comment>
<accession>A0ABS7PXJ7</accession>
<evidence type="ECO:0000313" key="1">
    <source>
        <dbReference type="EMBL" id="MBY8826092.1"/>
    </source>
</evidence>
<dbReference type="Proteomes" id="UP000706039">
    <property type="component" value="Unassembled WGS sequence"/>
</dbReference>
<gene>
    <name evidence="1" type="ORF">K7G82_27575</name>
</gene>
<evidence type="ECO:0008006" key="3">
    <source>
        <dbReference type="Google" id="ProtNLM"/>
    </source>
</evidence>
<keyword evidence="2" id="KW-1185">Reference proteome</keyword>
<dbReference type="EMBL" id="JAINVV010000014">
    <property type="protein sequence ID" value="MBY8826092.1"/>
    <property type="molecule type" value="Genomic_DNA"/>
</dbReference>